<proteinExistence type="predicted"/>
<keyword evidence="1" id="KW-0732">Signal</keyword>
<sequence length="83" mass="8909">MDKIRSLDVLSIIAITLLLVTAEQANGTSVDADCIGPCTNQCDMYCKSMGYTHGECGSFRGKSGCCCKPPIHPIFEHSALLNN</sequence>
<name>V4LRL8_EUTSA</name>
<keyword evidence="3" id="KW-1185">Reference proteome</keyword>
<dbReference type="OrthoDB" id="1045811at2759"/>
<reference evidence="2 3" key="1">
    <citation type="journal article" date="2013" name="Front. Plant Sci.">
        <title>The Reference Genome of the Halophytic Plant Eutrema salsugineum.</title>
        <authorList>
            <person name="Yang R."/>
            <person name="Jarvis D.E."/>
            <person name="Chen H."/>
            <person name="Beilstein M.A."/>
            <person name="Grimwood J."/>
            <person name="Jenkins J."/>
            <person name="Shu S."/>
            <person name="Prochnik S."/>
            <person name="Xin M."/>
            <person name="Ma C."/>
            <person name="Schmutz J."/>
            <person name="Wing R.A."/>
            <person name="Mitchell-Olds T."/>
            <person name="Schumaker K.S."/>
            <person name="Wang X."/>
        </authorList>
    </citation>
    <scope>NUCLEOTIDE SEQUENCE [LARGE SCALE GENOMIC DNA]</scope>
</reference>
<evidence type="ECO:0000256" key="1">
    <source>
        <dbReference type="SAM" id="SignalP"/>
    </source>
</evidence>
<organism evidence="2 3">
    <name type="scientific">Eutrema salsugineum</name>
    <name type="common">Saltwater cress</name>
    <name type="synonym">Sisymbrium salsugineum</name>
    <dbReference type="NCBI Taxonomy" id="72664"/>
    <lineage>
        <taxon>Eukaryota</taxon>
        <taxon>Viridiplantae</taxon>
        <taxon>Streptophyta</taxon>
        <taxon>Embryophyta</taxon>
        <taxon>Tracheophyta</taxon>
        <taxon>Spermatophyta</taxon>
        <taxon>Magnoliopsida</taxon>
        <taxon>eudicotyledons</taxon>
        <taxon>Gunneridae</taxon>
        <taxon>Pentapetalae</taxon>
        <taxon>rosids</taxon>
        <taxon>malvids</taxon>
        <taxon>Brassicales</taxon>
        <taxon>Brassicaceae</taxon>
        <taxon>Eutremeae</taxon>
        <taxon>Eutrema</taxon>
    </lineage>
</organism>
<protein>
    <recommendedName>
        <fullName evidence="4">Knottin scorpion toxin-like domain-containing protein</fullName>
    </recommendedName>
</protein>
<feature type="signal peptide" evidence="1">
    <location>
        <begin position="1"/>
        <end position="27"/>
    </location>
</feature>
<evidence type="ECO:0000313" key="3">
    <source>
        <dbReference type="Proteomes" id="UP000030689"/>
    </source>
</evidence>
<evidence type="ECO:0000313" key="2">
    <source>
        <dbReference type="EMBL" id="ESQ53245.1"/>
    </source>
</evidence>
<dbReference type="AlphaFoldDB" id="V4LRL8"/>
<dbReference type="EMBL" id="KI517384">
    <property type="protein sequence ID" value="ESQ53245.1"/>
    <property type="molecule type" value="Genomic_DNA"/>
</dbReference>
<dbReference type="OMA" id="WTCASFR"/>
<feature type="chain" id="PRO_5004721937" description="Knottin scorpion toxin-like domain-containing protein" evidence="1">
    <location>
        <begin position="28"/>
        <end position="83"/>
    </location>
</feature>
<dbReference type="Proteomes" id="UP000030689">
    <property type="component" value="Unassembled WGS sequence"/>
</dbReference>
<accession>V4LRL8</accession>
<gene>
    <name evidence="2" type="ORF">EUTSA_v10027362mg</name>
</gene>
<dbReference type="Gramene" id="ESQ53245">
    <property type="protein sequence ID" value="ESQ53245"/>
    <property type="gene ID" value="EUTSA_v10027362mg"/>
</dbReference>
<dbReference type="KEGG" id="eus:EUTSA_v10027362mg"/>
<evidence type="ECO:0008006" key="4">
    <source>
        <dbReference type="Google" id="ProtNLM"/>
    </source>
</evidence>